<sequence length="48" mass="5743">MYSYKAPPPHTAPREPVMAAHSLWWLKAEDTFKPFSFLYSHHLLPCRW</sequence>
<keyword evidence="2" id="KW-1185">Reference proteome</keyword>
<organism evidence="1 2">
    <name type="scientific">Denticeps clupeoides</name>
    <name type="common">denticle herring</name>
    <dbReference type="NCBI Taxonomy" id="299321"/>
    <lineage>
        <taxon>Eukaryota</taxon>
        <taxon>Metazoa</taxon>
        <taxon>Chordata</taxon>
        <taxon>Craniata</taxon>
        <taxon>Vertebrata</taxon>
        <taxon>Euteleostomi</taxon>
        <taxon>Actinopterygii</taxon>
        <taxon>Neopterygii</taxon>
        <taxon>Teleostei</taxon>
        <taxon>Clupei</taxon>
        <taxon>Clupeiformes</taxon>
        <taxon>Denticipitoidei</taxon>
        <taxon>Denticipitidae</taxon>
        <taxon>Denticeps</taxon>
    </lineage>
</organism>
<evidence type="ECO:0000313" key="2">
    <source>
        <dbReference type="Proteomes" id="UP000694580"/>
    </source>
</evidence>
<accession>A0AAY4CUW1</accession>
<proteinExistence type="predicted"/>
<reference evidence="1 2" key="1">
    <citation type="submission" date="2020-06" db="EMBL/GenBank/DDBJ databases">
        <authorList>
            <consortium name="Wellcome Sanger Institute Data Sharing"/>
        </authorList>
    </citation>
    <scope>NUCLEOTIDE SEQUENCE [LARGE SCALE GENOMIC DNA]</scope>
</reference>
<reference evidence="1" key="2">
    <citation type="submission" date="2025-08" db="UniProtKB">
        <authorList>
            <consortium name="Ensembl"/>
        </authorList>
    </citation>
    <scope>IDENTIFICATION</scope>
</reference>
<dbReference type="Ensembl" id="ENSDCDT00010046428.1">
    <property type="protein sequence ID" value="ENSDCDP00010036923.1"/>
    <property type="gene ID" value="ENSDCDG00010024126.1"/>
</dbReference>
<dbReference type="AlphaFoldDB" id="A0AAY4CUW1"/>
<reference evidence="1" key="3">
    <citation type="submission" date="2025-09" db="UniProtKB">
        <authorList>
            <consortium name="Ensembl"/>
        </authorList>
    </citation>
    <scope>IDENTIFICATION</scope>
</reference>
<dbReference type="Proteomes" id="UP000694580">
    <property type="component" value="Chromosome 1"/>
</dbReference>
<protein>
    <submittedName>
        <fullName evidence="1">Uncharacterized protein</fullName>
    </submittedName>
</protein>
<name>A0AAY4CUW1_9TELE</name>
<evidence type="ECO:0000313" key="1">
    <source>
        <dbReference type="Ensembl" id="ENSDCDP00010036923.1"/>
    </source>
</evidence>